<organism evidence="5 6">
    <name type="scientific">Tetraparma gracilis</name>
    <dbReference type="NCBI Taxonomy" id="2962635"/>
    <lineage>
        <taxon>Eukaryota</taxon>
        <taxon>Sar</taxon>
        <taxon>Stramenopiles</taxon>
        <taxon>Ochrophyta</taxon>
        <taxon>Bolidophyceae</taxon>
        <taxon>Parmales</taxon>
        <taxon>Triparmaceae</taxon>
        <taxon>Tetraparma</taxon>
    </lineage>
</organism>
<comment type="caution">
    <text evidence="5">The sequence shown here is derived from an EMBL/GenBank/DDBJ whole genome shotgun (WGS) entry which is preliminary data.</text>
</comment>
<keyword evidence="3" id="KW-0687">Ribonucleoprotein</keyword>
<evidence type="ECO:0000313" key="6">
    <source>
        <dbReference type="Proteomes" id="UP001165060"/>
    </source>
</evidence>
<dbReference type="Gene3D" id="3.30.190.20">
    <property type="match status" value="1"/>
</dbReference>
<feature type="compositionally biased region" description="Low complexity" evidence="4">
    <location>
        <begin position="42"/>
        <end position="57"/>
    </location>
</feature>
<evidence type="ECO:0000256" key="2">
    <source>
        <dbReference type="ARBA" id="ARBA00022980"/>
    </source>
</evidence>
<comment type="similarity">
    <text evidence="1">Belongs to the universal ribosomal protein uL1 family.</text>
</comment>
<accession>A0ABQ6MFQ8</accession>
<dbReference type="SUPFAM" id="SSF56808">
    <property type="entry name" value="Ribosomal protein L1"/>
    <property type="match status" value="1"/>
</dbReference>
<evidence type="ECO:0000256" key="1">
    <source>
        <dbReference type="ARBA" id="ARBA00010531"/>
    </source>
</evidence>
<dbReference type="PANTHER" id="PTHR36427:SF3">
    <property type="entry name" value="LARGE RIBOSOMAL SUBUNIT PROTEIN UL1M"/>
    <property type="match status" value="1"/>
</dbReference>
<name>A0ABQ6MFQ8_9STRA</name>
<keyword evidence="2" id="KW-0689">Ribosomal protein</keyword>
<dbReference type="InterPro" id="IPR016095">
    <property type="entry name" value="Ribosomal_uL1_3-a/b-sand"/>
</dbReference>
<evidence type="ECO:0000256" key="4">
    <source>
        <dbReference type="SAM" id="MobiDB-lite"/>
    </source>
</evidence>
<dbReference type="Pfam" id="PF00687">
    <property type="entry name" value="Ribosomal_L1"/>
    <property type="match status" value="1"/>
</dbReference>
<evidence type="ECO:0000313" key="5">
    <source>
        <dbReference type="EMBL" id="GMI25518.1"/>
    </source>
</evidence>
<dbReference type="Gene3D" id="3.40.50.790">
    <property type="match status" value="1"/>
</dbReference>
<feature type="region of interest" description="Disordered" evidence="4">
    <location>
        <begin position="288"/>
        <end position="314"/>
    </location>
</feature>
<dbReference type="InterPro" id="IPR023674">
    <property type="entry name" value="Ribosomal_uL1-like"/>
</dbReference>
<evidence type="ECO:0008006" key="7">
    <source>
        <dbReference type="Google" id="ProtNLM"/>
    </source>
</evidence>
<protein>
    <recommendedName>
        <fullName evidence="7">Ribosomal protein</fullName>
    </recommendedName>
</protein>
<keyword evidence="6" id="KW-1185">Reference proteome</keyword>
<reference evidence="5 6" key="1">
    <citation type="journal article" date="2023" name="Commun. Biol.">
        <title>Genome analysis of Parmales, the sister group of diatoms, reveals the evolutionary specialization of diatoms from phago-mixotrophs to photoautotrophs.</title>
        <authorList>
            <person name="Ban H."/>
            <person name="Sato S."/>
            <person name="Yoshikawa S."/>
            <person name="Yamada K."/>
            <person name="Nakamura Y."/>
            <person name="Ichinomiya M."/>
            <person name="Sato N."/>
            <person name="Blanc-Mathieu R."/>
            <person name="Endo H."/>
            <person name="Kuwata A."/>
            <person name="Ogata H."/>
        </authorList>
    </citation>
    <scope>NUCLEOTIDE SEQUENCE [LARGE SCALE GENOMIC DNA]</scope>
</reference>
<dbReference type="Proteomes" id="UP001165060">
    <property type="component" value="Unassembled WGS sequence"/>
</dbReference>
<dbReference type="CDD" id="cd00403">
    <property type="entry name" value="Ribosomal_L1"/>
    <property type="match status" value="1"/>
</dbReference>
<dbReference type="InterPro" id="IPR028364">
    <property type="entry name" value="Ribosomal_uL1/biogenesis"/>
</dbReference>
<evidence type="ECO:0000256" key="3">
    <source>
        <dbReference type="ARBA" id="ARBA00023274"/>
    </source>
</evidence>
<sequence length="314" mass="32663">MLPLCRAASRPLLPSLLPSHLPSASPLLHSLLPPAPPPRPLLRPSRAGGSRAGGSRSYKILTRPPPGPVKPLISAVVSTPPFAKFDETVSLQLHVTLDPRKPNQNLRGSLRLPAGSGKELRCLVLTASDAARAQGVAAGGEAPADGLTLAEVVKKLQGGDLSPVAGVDRIIAQPGDMRLLAAAGKALGPRGLMPNPKSGTVAEDLGRAVADARKGSVLVRVGKDGGINVPVGKVSMGVDKIAANVKSVMEQLNDLKPTEGKGIKTGSRFWVSAYLSRTMHPRSYEVDTQTLDPASSRFFRGGEAPADQGKEEAA</sequence>
<feature type="region of interest" description="Disordered" evidence="4">
    <location>
        <begin position="28"/>
        <end position="64"/>
    </location>
</feature>
<dbReference type="EMBL" id="BRYB01000220">
    <property type="protein sequence ID" value="GMI25518.1"/>
    <property type="molecule type" value="Genomic_DNA"/>
</dbReference>
<dbReference type="PANTHER" id="PTHR36427">
    <property type="entry name" value="54S RIBOSOMAL PROTEIN L1, MITOCHONDRIAL"/>
    <property type="match status" value="1"/>
</dbReference>
<proteinExistence type="inferred from homology"/>
<gene>
    <name evidence="5" type="ORF">TeGR_g11695</name>
</gene>